<dbReference type="OrthoDB" id="9798604at2"/>
<reference evidence="7 8" key="1">
    <citation type="submission" date="2018-06" db="EMBL/GenBank/DDBJ databases">
        <authorList>
            <consortium name="Pathogen Informatics"/>
            <person name="Doyle S."/>
        </authorList>
    </citation>
    <scope>NUCLEOTIDE SEQUENCE [LARGE SCALE GENOMIC DNA]</scope>
    <source>
        <strain evidence="7 8">NCTC10821</strain>
    </source>
</reference>
<dbReference type="EMBL" id="UGQT01000001">
    <property type="protein sequence ID" value="STZ59945.1"/>
    <property type="molecule type" value="Genomic_DNA"/>
</dbReference>
<dbReference type="Proteomes" id="UP000254978">
    <property type="component" value="Unassembled WGS sequence"/>
</dbReference>
<dbReference type="InterPro" id="IPR036188">
    <property type="entry name" value="FAD/NAD-bd_sf"/>
</dbReference>
<comment type="similarity">
    <text evidence="1">Belongs to the GMC oxidoreductase family.</text>
</comment>
<dbReference type="InterPro" id="IPR000172">
    <property type="entry name" value="GMC_OxRdtase_N"/>
</dbReference>
<sequence>MTPDPLLRAAATALFPQLRELPEVPEQIGAAIRDAIAAIVGTADFLGLPTEDRLRALQASAPEAVERFGRWVAAVVLEQPDVLDTVGFRVLPPGRQWPAVEDSVPATTPADDLETDYDVVIVGSGAGAGVAAHVLTEAGLHTLVLERAPALTAAQLTARHGASARTFSGFDRPVDLPALGATRFVDGEPTPPGTSQWNGNAMALGGGTRVYGAMAWRFSPEDFAMGSMYGGDFVDWPITYDELAPYYDTVEQVIGVAGPDAPAAHDGARRRPYPMPGVPLTTIGRRLADGARTLGLPTTTPPMAINTRAYNKRPACVQCALCVGHPCRADAKNGSHNTVLRSALATGRCTLTTSAVVTKLIVEHTTVCGVEFVADGRPRSVRARHVVLAAGAIESARLLLASGINDPHDQIGRYLQGHLYSGATGLFADPVQDLVGPGPSIATTSYRHGNPGVAGGGILANEFTPTPFEAWGGLVEAGVVSAYGPSAVDELARAYQRCAVIIGPVHEVPQADSRVSVSAHRRDAVGVPLVHLDSPGPHSNDLAVADLLTDKAREWLTASGAVRTVATRWTPRRGPSADQHQAGTCRMGVDPATSVTDATGALWRYRGITVADGALHPTNGGVNPVLTILANSWRVNEILAARLT</sequence>
<keyword evidence="8" id="KW-1185">Reference proteome</keyword>
<proteinExistence type="inferred from homology"/>
<evidence type="ECO:0000256" key="3">
    <source>
        <dbReference type="ARBA" id="ARBA00022827"/>
    </source>
</evidence>
<dbReference type="Pfam" id="PF00732">
    <property type="entry name" value="GMC_oxred_N"/>
    <property type="match status" value="1"/>
</dbReference>
<dbReference type="Gene3D" id="3.50.50.60">
    <property type="entry name" value="FAD/NAD(P)-binding domain"/>
    <property type="match status" value="3"/>
</dbReference>
<gene>
    <name evidence="7" type="primary">choD_2</name>
    <name evidence="7" type="ORF">NCTC10821_03483</name>
</gene>
<dbReference type="PANTHER" id="PTHR46056">
    <property type="entry name" value="LONG-CHAIN-ALCOHOL OXIDASE"/>
    <property type="match status" value="1"/>
</dbReference>
<feature type="domain" description="Glucose-methanol-choline oxidoreductase C-terminal" evidence="6">
    <location>
        <begin position="509"/>
        <end position="630"/>
    </location>
</feature>
<dbReference type="SUPFAM" id="SSF51905">
    <property type="entry name" value="FAD/NAD(P)-binding domain"/>
    <property type="match status" value="1"/>
</dbReference>
<evidence type="ECO:0000256" key="1">
    <source>
        <dbReference type="ARBA" id="ARBA00010790"/>
    </source>
</evidence>
<evidence type="ECO:0000256" key="4">
    <source>
        <dbReference type="ARBA" id="ARBA00023002"/>
    </source>
</evidence>
<organism evidence="7 8">
    <name type="scientific">Mycolicibacterium tokaiense</name>
    <dbReference type="NCBI Taxonomy" id="39695"/>
    <lineage>
        <taxon>Bacteria</taxon>
        <taxon>Bacillati</taxon>
        <taxon>Actinomycetota</taxon>
        <taxon>Actinomycetes</taxon>
        <taxon>Mycobacteriales</taxon>
        <taxon>Mycobacteriaceae</taxon>
        <taxon>Mycolicibacterium</taxon>
    </lineage>
</organism>
<evidence type="ECO:0000259" key="6">
    <source>
        <dbReference type="Pfam" id="PF05199"/>
    </source>
</evidence>
<dbReference type="PANTHER" id="PTHR46056:SF12">
    <property type="entry name" value="LONG-CHAIN-ALCOHOL OXIDASE"/>
    <property type="match status" value="1"/>
</dbReference>
<keyword evidence="3" id="KW-0274">FAD</keyword>
<evidence type="ECO:0000313" key="8">
    <source>
        <dbReference type="Proteomes" id="UP000254978"/>
    </source>
</evidence>
<dbReference type="RefSeq" id="WP_115279278.1">
    <property type="nucleotide sequence ID" value="NZ_AP022600.1"/>
</dbReference>
<dbReference type="InterPro" id="IPR007867">
    <property type="entry name" value="GMC_OxRtase_C"/>
</dbReference>
<dbReference type="EC" id="1.1.99.3" evidence="7"/>
<dbReference type="AlphaFoldDB" id="A0A378TJE7"/>
<name>A0A378TJE7_9MYCO</name>
<accession>A0A378TJE7</accession>
<protein>
    <submittedName>
        <fullName evidence="7">Cholesterol oxidase ChoD</fullName>
        <ecNumber evidence="7">1.1.99.3</ecNumber>
    </submittedName>
</protein>
<dbReference type="GO" id="GO:0050660">
    <property type="term" value="F:flavin adenine dinucleotide binding"/>
    <property type="evidence" value="ECO:0007669"/>
    <property type="project" value="InterPro"/>
</dbReference>
<keyword evidence="2" id="KW-0285">Flavoprotein</keyword>
<evidence type="ECO:0000259" key="5">
    <source>
        <dbReference type="Pfam" id="PF00732"/>
    </source>
</evidence>
<dbReference type="GO" id="GO:0033717">
    <property type="term" value="F:gluconate 2-dehydrogenase (acceptor) activity"/>
    <property type="evidence" value="ECO:0007669"/>
    <property type="project" value="UniProtKB-EC"/>
</dbReference>
<feature type="domain" description="Glucose-methanol-choline oxidoreductase N-terminal" evidence="5">
    <location>
        <begin position="201"/>
        <end position="419"/>
    </location>
</feature>
<evidence type="ECO:0000256" key="2">
    <source>
        <dbReference type="ARBA" id="ARBA00022630"/>
    </source>
</evidence>
<dbReference type="Pfam" id="PF05199">
    <property type="entry name" value="GMC_oxred_C"/>
    <property type="match status" value="1"/>
</dbReference>
<keyword evidence="4 7" id="KW-0560">Oxidoreductase</keyword>
<evidence type="ECO:0000313" key="7">
    <source>
        <dbReference type="EMBL" id="STZ59945.1"/>
    </source>
</evidence>